<sequence>MDSFGLNSLGGTGEDLPQASSTDNNDLLLLTDPDNFDFSAGHSCAQQLFPVSGMEFVELGQANNTQATSVFEQSSVLDLEPQLRDFGVSHSSLPLEFDVALQTSEYPFESTSWPQTDTIASSEVLNAAGDFSSVPSDSGARSDDNRIPSTPPDIIPGLESRELSSNNTCGLTTGYIHVTGLGVAKDFVHREIFDGIANLPTKRLSLSASGVQLRLEVAVATISRDT</sequence>
<keyword evidence="3" id="KW-1185">Reference proteome</keyword>
<organism evidence="2 3">
    <name type="scientific">Colletotrichum sojae</name>
    <dbReference type="NCBI Taxonomy" id="2175907"/>
    <lineage>
        <taxon>Eukaryota</taxon>
        <taxon>Fungi</taxon>
        <taxon>Dikarya</taxon>
        <taxon>Ascomycota</taxon>
        <taxon>Pezizomycotina</taxon>
        <taxon>Sordariomycetes</taxon>
        <taxon>Hypocreomycetidae</taxon>
        <taxon>Glomerellales</taxon>
        <taxon>Glomerellaceae</taxon>
        <taxon>Colletotrichum</taxon>
        <taxon>Colletotrichum orchidearum species complex</taxon>
    </lineage>
</organism>
<dbReference type="AlphaFoldDB" id="A0A8H6J5T1"/>
<evidence type="ECO:0000313" key="2">
    <source>
        <dbReference type="EMBL" id="KAF6807074.1"/>
    </source>
</evidence>
<dbReference type="EMBL" id="WIGN01000145">
    <property type="protein sequence ID" value="KAF6807074.1"/>
    <property type="molecule type" value="Genomic_DNA"/>
</dbReference>
<proteinExistence type="predicted"/>
<reference evidence="2 3" key="1">
    <citation type="journal article" date="2020" name="Phytopathology">
        <title>Genome Sequence Resources of Colletotrichum truncatum, C. plurivorum, C. musicola, and C. sojae: Four Species Pathogenic to Soybean (Glycine max).</title>
        <authorList>
            <person name="Rogerio F."/>
            <person name="Boufleur T.R."/>
            <person name="Ciampi-Guillardi M."/>
            <person name="Sukno S.A."/>
            <person name="Thon M.R."/>
            <person name="Massola Junior N.S."/>
            <person name="Baroncelli R."/>
        </authorList>
    </citation>
    <scope>NUCLEOTIDE SEQUENCE [LARGE SCALE GENOMIC DNA]</scope>
    <source>
        <strain evidence="2 3">LFN0009</strain>
    </source>
</reference>
<evidence type="ECO:0000256" key="1">
    <source>
        <dbReference type="SAM" id="MobiDB-lite"/>
    </source>
</evidence>
<feature type="region of interest" description="Disordered" evidence="1">
    <location>
        <begin position="1"/>
        <end position="27"/>
    </location>
</feature>
<gene>
    <name evidence="2" type="ORF">CSOJ01_08419</name>
</gene>
<name>A0A8H6J5T1_9PEZI</name>
<comment type="caution">
    <text evidence="2">The sequence shown here is derived from an EMBL/GenBank/DDBJ whole genome shotgun (WGS) entry which is preliminary data.</text>
</comment>
<dbReference type="Proteomes" id="UP000652219">
    <property type="component" value="Unassembled WGS sequence"/>
</dbReference>
<protein>
    <submittedName>
        <fullName evidence="2">Uncharacterized protein</fullName>
    </submittedName>
</protein>
<accession>A0A8H6J5T1</accession>
<evidence type="ECO:0000313" key="3">
    <source>
        <dbReference type="Proteomes" id="UP000652219"/>
    </source>
</evidence>